<keyword evidence="4" id="KW-0804">Transcription</keyword>
<dbReference type="EMBL" id="JAXBLV010000056">
    <property type="protein sequence ID" value="MDY3558773.1"/>
    <property type="molecule type" value="Genomic_DNA"/>
</dbReference>
<dbReference type="PANTHER" id="PTHR43133">
    <property type="entry name" value="RNA POLYMERASE ECF-TYPE SIGMA FACTO"/>
    <property type="match status" value="1"/>
</dbReference>
<evidence type="ECO:0000256" key="4">
    <source>
        <dbReference type="ARBA" id="ARBA00023163"/>
    </source>
</evidence>
<dbReference type="Gene3D" id="1.10.1740.10">
    <property type="match status" value="1"/>
</dbReference>
<accession>A0ABU5EUX4</accession>
<proteinExistence type="inferred from homology"/>
<comment type="similarity">
    <text evidence="1">Belongs to the sigma-70 factor family. ECF subfamily.</text>
</comment>
<dbReference type="InterPro" id="IPR036388">
    <property type="entry name" value="WH-like_DNA-bd_sf"/>
</dbReference>
<feature type="region of interest" description="Disordered" evidence="5">
    <location>
        <begin position="194"/>
        <end position="233"/>
    </location>
</feature>
<dbReference type="PANTHER" id="PTHR43133:SF51">
    <property type="entry name" value="RNA POLYMERASE SIGMA FACTOR"/>
    <property type="match status" value="1"/>
</dbReference>
<keyword evidence="2" id="KW-0805">Transcription regulation</keyword>
<gene>
    <name evidence="7" type="ORF">R5W23_005930</name>
</gene>
<dbReference type="Gene3D" id="1.10.10.10">
    <property type="entry name" value="Winged helix-like DNA-binding domain superfamily/Winged helix DNA-binding domain"/>
    <property type="match status" value="1"/>
</dbReference>
<feature type="domain" description="RNA polymerase sigma factor 70 region 4 type 2" evidence="6">
    <location>
        <begin position="137"/>
        <end position="189"/>
    </location>
</feature>
<keyword evidence="3" id="KW-0731">Sigma factor</keyword>
<evidence type="ECO:0000256" key="1">
    <source>
        <dbReference type="ARBA" id="ARBA00010641"/>
    </source>
</evidence>
<sequence length="233" mass="26180">MEDDTPFTAVDRDLLKRCLNRDPGSWNDFVDRFLSLIYHTIGYTAHLRSARVGPEDVEDIAAEVLLQIVANNFKVLREFRKQSSLATYLTVITRRICIHELVRRQKVKEAIRRGESRLPEPEPDDAPVAQKGMESLEEVEKLLKRLSGPEREVVRLYYLEGRTYEEISTETDVPVNTIGAVLSRARKKLRASVAASGTELPALVNSSKPAAAPKPPPSAIIKPNKPGKTKPRE</sequence>
<reference evidence="8" key="1">
    <citation type="journal article" date="2023" name="Mar. Drugs">
        <title>Gemmata algarum, a Novel Planctomycete Isolated from an Algal Mat, Displays Antimicrobial Activity.</title>
        <authorList>
            <person name="Kumar G."/>
            <person name="Kallscheuer N."/>
            <person name="Kashif M."/>
            <person name="Ahamad S."/>
            <person name="Jagadeeshwari U."/>
            <person name="Pannikurungottu S."/>
            <person name="Haufschild T."/>
            <person name="Kabuu M."/>
            <person name="Sasikala C."/>
            <person name="Jogler C."/>
            <person name="Ramana C."/>
        </authorList>
    </citation>
    <scope>NUCLEOTIDE SEQUENCE [LARGE SCALE GENOMIC DNA]</scope>
    <source>
        <strain evidence="8">JC673</strain>
    </source>
</reference>
<dbReference type="InterPro" id="IPR013324">
    <property type="entry name" value="RNA_pol_sigma_r3/r4-like"/>
</dbReference>
<keyword evidence="8" id="KW-1185">Reference proteome</keyword>
<evidence type="ECO:0000256" key="3">
    <source>
        <dbReference type="ARBA" id="ARBA00023082"/>
    </source>
</evidence>
<dbReference type="SUPFAM" id="SSF88659">
    <property type="entry name" value="Sigma3 and sigma4 domains of RNA polymerase sigma factors"/>
    <property type="match status" value="1"/>
</dbReference>
<protein>
    <submittedName>
        <fullName evidence="7">Sigma-70 family RNA polymerase sigma factor</fullName>
    </submittedName>
</protein>
<dbReference type="InterPro" id="IPR013249">
    <property type="entry name" value="RNA_pol_sigma70_r4_t2"/>
</dbReference>
<comment type="caution">
    <text evidence="7">The sequence shown here is derived from an EMBL/GenBank/DDBJ whole genome shotgun (WGS) entry which is preliminary data.</text>
</comment>
<dbReference type="Pfam" id="PF08281">
    <property type="entry name" value="Sigma70_r4_2"/>
    <property type="match status" value="1"/>
</dbReference>
<dbReference type="NCBIfam" id="TIGR02937">
    <property type="entry name" value="sigma70-ECF"/>
    <property type="match status" value="1"/>
</dbReference>
<dbReference type="InterPro" id="IPR013325">
    <property type="entry name" value="RNA_pol_sigma_r2"/>
</dbReference>
<dbReference type="SUPFAM" id="SSF88946">
    <property type="entry name" value="Sigma2 domain of RNA polymerase sigma factors"/>
    <property type="match status" value="1"/>
</dbReference>
<organism evidence="7 8">
    <name type="scientific">Gemmata algarum</name>
    <dbReference type="NCBI Taxonomy" id="2975278"/>
    <lineage>
        <taxon>Bacteria</taxon>
        <taxon>Pseudomonadati</taxon>
        <taxon>Planctomycetota</taxon>
        <taxon>Planctomycetia</taxon>
        <taxon>Gemmatales</taxon>
        <taxon>Gemmataceae</taxon>
        <taxon>Gemmata</taxon>
    </lineage>
</organism>
<dbReference type="InterPro" id="IPR039425">
    <property type="entry name" value="RNA_pol_sigma-70-like"/>
</dbReference>
<evidence type="ECO:0000313" key="8">
    <source>
        <dbReference type="Proteomes" id="UP001272242"/>
    </source>
</evidence>
<evidence type="ECO:0000256" key="2">
    <source>
        <dbReference type="ARBA" id="ARBA00023015"/>
    </source>
</evidence>
<evidence type="ECO:0000256" key="5">
    <source>
        <dbReference type="SAM" id="MobiDB-lite"/>
    </source>
</evidence>
<dbReference type="Proteomes" id="UP001272242">
    <property type="component" value="Unassembled WGS sequence"/>
</dbReference>
<name>A0ABU5EUX4_9BACT</name>
<evidence type="ECO:0000259" key="6">
    <source>
        <dbReference type="Pfam" id="PF08281"/>
    </source>
</evidence>
<dbReference type="InterPro" id="IPR014284">
    <property type="entry name" value="RNA_pol_sigma-70_dom"/>
</dbReference>
<dbReference type="RefSeq" id="WP_320685653.1">
    <property type="nucleotide sequence ID" value="NZ_JAXBLV010000056.1"/>
</dbReference>
<evidence type="ECO:0000313" key="7">
    <source>
        <dbReference type="EMBL" id="MDY3558773.1"/>
    </source>
</evidence>
<dbReference type="CDD" id="cd06171">
    <property type="entry name" value="Sigma70_r4"/>
    <property type="match status" value="1"/>
</dbReference>